<proteinExistence type="predicted"/>
<dbReference type="InterPro" id="IPR036514">
    <property type="entry name" value="SGNH_hydro_sf"/>
</dbReference>
<dbReference type="Gene3D" id="3.40.50.1110">
    <property type="entry name" value="SGNH hydrolase"/>
    <property type="match status" value="1"/>
</dbReference>
<dbReference type="Proteomes" id="UP000478463">
    <property type="component" value="Chromosome"/>
</dbReference>
<dbReference type="EMBL" id="CP063310">
    <property type="protein sequence ID" value="QOS67283.1"/>
    <property type="molecule type" value="Genomic_DNA"/>
</dbReference>
<evidence type="ECO:0000313" key="3">
    <source>
        <dbReference type="Proteomes" id="UP000478463"/>
    </source>
</evidence>
<dbReference type="Pfam" id="PF13472">
    <property type="entry name" value="Lipase_GDSL_2"/>
    <property type="match status" value="1"/>
</dbReference>
<dbReference type="KEGG" id="egd:GS424_012250"/>
<sequence>MRSISILGDSISTFDGCNPPGYRVFYEGDRCAQTGVLTPADTWWSQVVARLDGRLLANSAFSGSLVEGAGFPAGSSQERIDALAAHGVQPDVVIAFMGINDYGWGGAAAQAAGRGNALPATLDLDAIEPHAPGCASPDAVAGFRAAYDLLLSRLRATYPQAETWCCTLCPGRVAGEERPTFAWNLRGAPFRAYNEAIRASAREHGCRVANLEAFGVDYEAVDGTHPNARGMRQLAAMIASCIEGAEPAARTLPADLFDASLRSEELCPGVACVGCEHARSTGSSWFLVCDQGKS</sequence>
<evidence type="ECO:0000313" key="2">
    <source>
        <dbReference type="EMBL" id="QOS67283.1"/>
    </source>
</evidence>
<dbReference type="AlphaFoldDB" id="A0A6L7IVU1"/>
<name>A0A6L7IVU1_9ACTN</name>
<dbReference type="SUPFAM" id="SSF52266">
    <property type="entry name" value="SGNH hydrolase"/>
    <property type="match status" value="1"/>
</dbReference>
<dbReference type="PANTHER" id="PTHR30383">
    <property type="entry name" value="THIOESTERASE 1/PROTEASE 1/LYSOPHOSPHOLIPASE L1"/>
    <property type="match status" value="1"/>
</dbReference>
<feature type="domain" description="SGNH hydrolase-type esterase" evidence="1">
    <location>
        <begin position="7"/>
        <end position="232"/>
    </location>
</feature>
<gene>
    <name evidence="2" type="ORF">GS424_012250</name>
</gene>
<dbReference type="InterPro" id="IPR051532">
    <property type="entry name" value="Ester_Hydrolysis_Enzymes"/>
</dbReference>
<accession>A0A6L7IVU1</accession>
<reference evidence="2 3" key="1">
    <citation type="submission" date="2020-10" db="EMBL/GenBank/DDBJ databases">
        <title>Eggerthella sp. nov., isolated from human feces.</title>
        <authorList>
            <person name="Yajun G."/>
        </authorList>
    </citation>
    <scope>NUCLEOTIDE SEQUENCE [LARGE SCALE GENOMIC DNA]</scope>
    <source>
        <strain evidence="2 3">HF-1101</strain>
    </source>
</reference>
<dbReference type="PANTHER" id="PTHR30383:SF5">
    <property type="entry name" value="SGNH HYDROLASE-TYPE ESTERASE DOMAIN-CONTAINING PROTEIN"/>
    <property type="match status" value="1"/>
</dbReference>
<protein>
    <submittedName>
        <fullName evidence="2">SGNH/GDSL hydrolase family protein</fullName>
    </submittedName>
</protein>
<dbReference type="RefSeq" id="WP_160942750.1">
    <property type="nucleotide sequence ID" value="NZ_CP063310.1"/>
</dbReference>
<evidence type="ECO:0000259" key="1">
    <source>
        <dbReference type="Pfam" id="PF13472"/>
    </source>
</evidence>
<keyword evidence="2" id="KW-0378">Hydrolase</keyword>
<dbReference type="CDD" id="cd00229">
    <property type="entry name" value="SGNH_hydrolase"/>
    <property type="match status" value="1"/>
</dbReference>
<dbReference type="InterPro" id="IPR013830">
    <property type="entry name" value="SGNH_hydro"/>
</dbReference>
<dbReference type="GO" id="GO:0004622">
    <property type="term" value="F:phosphatidylcholine lysophospholipase activity"/>
    <property type="evidence" value="ECO:0007669"/>
    <property type="project" value="TreeGrafter"/>
</dbReference>
<organism evidence="2 3">
    <name type="scientific">Eggerthella guodeyinii</name>
    <dbReference type="NCBI Taxonomy" id="2690837"/>
    <lineage>
        <taxon>Bacteria</taxon>
        <taxon>Bacillati</taxon>
        <taxon>Actinomycetota</taxon>
        <taxon>Coriobacteriia</taxon>
        <taxon>Eggerthellales</taxon>
        <taxon>Eggerthellaceae</taxon>
        <taxon>Eggerthella</taxon>
    </lineage>
</organism>